<organism evidence="3 4">
    <name type="scientific">Rhodosorus marinus</name>
    <dbReference type="NCBI Taxonomy" id="101924"/>
    <lineage>
        <taxon>Eukaryota</taxon>
        <taxon>Rhodophyta</taxon>
        <taxon>Stylonematophyceae</taxon>
        <taxon>Stylonematales</taxon>
        <taxon>Stylonemataceae</taxon>
        <taxon>Rhodosorus</taxon>
    </lineage>
</organism>
<comment type="caution">
    <text evidence="3">The sequence shown here is derived from an EMBL/GenBank/DDBJ whole genome shotgun (WGS) entry which is preliminary data.</text>
</comment>
<dbReference type="PANTHER" id="PTHR12874:SF9">
    <property type="entry name" value="F-BOX ONLY PROTEIN 48"/>
    <property type="match status" value="1"/>
</dbReference>
<evidence type="ECO:0000259" key="2">
    <source>
        <dbReference type="PROSITE" id="PS50181"/>
    </source>
</evidence>
<dbReference type="EMBL" id="JAMWBK010000004">
    <property type="protein sequence ID" value="KAJ8905807.1"/>
    <property type="molecule type" value="Genomic_DNA"/>
</dbReference>
<protein>
    <recommendedName>
        <fullName evidence="2">F-box domain-containing protein</fullName>
    </recommendedName>
</protein>
<feature type="domain" description="F-box" evidence="2">
    <location>
        <begin position="52"/>
        <end position="98"/>
    </location>
</feature>
<dbReference type="SUPFAM" id="SSF81383">
    <property type="entry name" value="F-box domain"/>
    <property type="match status" value="1"/>
</dbReference>
<dbReference type="Proteomes" id="UP001157974">
    <property type="component" value="Unassembled WGS sequence"/>
</dbReference>
<gene>
    <name evidence="3" type="ORF">NDN08_002312</name>
</gene>
<sequence length="318" mass="37535">MLATAGYGGVYRRSDRPWLELYYQNLRLAEEEVLEDDVEGVGEEAEGSESEKDDLPQLQIEILERVFLKLDAAQLSKASMVCREWMTVAYQPHLWRRICLMTWPKQTARENLGILLDRKYGSWRHMFLKRPRVRYDGLYILRNIFYRGSSLMVYYRYFRFYADGTCTVLITPDRPEKAVSRMSKNWTPKGPQDAQKLLPNIGSYHLDEELLTISLQAPTYQPRYPLMKKSIVMYEIELRETVDGARNLLSVARQAAIVDDNEYCDYDCRKFNRPFQFVAFDGFKRACQVKFRNENIIRNNKVKWFLEELGKGRTHDDI</sequence>
<reference evidence="3 4" key="1">
    <citation type="journal article" date="2023" name="Nat. Commun.">
        <title>Origin of minicircular mitochondrial genomes in red algae.</title>
        <authorList>
            <person name="Lee Y."/>
            <person name="Cho C.H."/>
            <person name="Lee Y.M."/>
            <person name="Park S.I."/>
            <person name="Yang J.H."/>
            <person name="West J.A."/>
            <person name="Bhattacharya D."/>
            <person name="Yoon H.S."/>
        </authorList>
    </citation>
    <scope>NUCLEOTIDE SEQUENCE [LARGE SCALE GENOMIC DNA]</scope>
    <source>
        <strain evidence="3 4">CCMP1338</strain>
        <tissue evidence="3">Whole cell</tissue>
    </source>
</reference>
<dbReference type="Gene3D" id="1.20.1280.50">
    <property type="match status" value="1"/>
</dbReference>
<dbReference type="InterPro" id="IPR001810">
    <property type="entry name" value="F-box_dom"/>
</dbReference>
<keyword evidence="1" id="KW-0833">Ubl conjugation pathway</keyword>
<keyword evidence="4" id="KW-1185">Reference proteome</keyword>
<dbReference type="AlphaFoldDB" id="A0AAV8UWX4"/>
<evidence type="ECO:0000313" key="3">
    <source>
        <dbReference type="EMBL" id="KAJ8905807.1"/>
    </source>
</evidence>
<dbReference type="PROSITE" id="PS50181">
    <property type="entry name" value="FBOX"/>
    <property type="match status" value="1"/>
</dbReference>
<dbReference type="InterPro" id="IPR045464">
    <property type="entry name" value="Hrt3/FBXO9_C"/>
</dbReference>
<dbReference type="PANTHER" id="PTHR12874">
    <property type="entry name" value="F-BOX ONLY PROTEIN 48-RELATED"/>
    <property type="match status" value="1"/>
</dbReference>
<evidence type="ECO:0000313" key="4">
    <source>
        <dbReference type="Proteomes" id="UP001157974"/>
    </source>
</evidence>
<evidence type="ECO:0000256" key="1">
    <source>
        <dbReference type="ARBA" id="ARBA00022786"/>
    </source>
</evidence>
<proteinExistence type="predicted"/>
<dbReference type="GO" id="GO:0031146">
    <property type="term" value="P:SCF-dependent proteasomal ubiquitin-dependent protein catabolic process"/>
    <property type="evidence" value="ECO:0007669"/>
    <property type="project" value="TreeGrafter"/>
</dbReference>
<dbReference type="InterPro" id="IPR036047">
    <property type="entry name" value="F-box-like_dom_sf"/>
</dbReference>
<dbReference type="GO" id="GO:0005737">
    <property type="term" value="C:cytoplasm"/>
    <property type="evidence" value="ECO:0007669"/>
    <property type="project" value="TreeGrafter"/>
</dbReference>
<dbReference type="Pfam" id="PF19270">
    <property type="entry name" value="FBO_C"/>
    <property type="match status" value="1"/>
</dbReference>
<dbReference type="Pfam" id="PF12937">
    <property type="entry name" value="F-box-like"/>
    <property type="match status" value="1"/>
</dbReference>
<name>A0AAV8UWX4_9RHOD</name>
<accession>A0AAV8UWX4</accession>
<dbReference type="GO" id="GO:0019005">
    <property type="term" value="C:SCF ubiquitin ligase complex"/>
    <property type="evidence" value="ECO:0007669"/>
    <property type="project" value="TreeGrafter"/>
</dbReference>